<dbReference type="InterPro" id="IPR023833">
    <property type="entry name" value="Signal_pept_SipW-depend-type"/>
</dbReference>
<proteinExistence type="predicted"/>
<evidence type="ECO:0000313" key="2">
    <source>
        <dbReference type="Proteomes" id="UP001244427"/>
    </source>
</evidence>
<accession>A0AAW8F0X2</accession>
<dbReference type="AlphaFoldDB" id="A0AAW8F0X2"/>
<organism evidence="1 2">
    <name type="scientific">Microbacterium natoriense</name>
    <dbReference type="NCBI Taxonomy" id="284570"/>
    <lineage>
        <taxon>Bacteria</taxon>
        <taxon>Bacillati</taxon>
        <taxon>Actinomycetota</taxon>
        <taxon>Actinomycetes</taxon>
        <taxon>Micrococcales</taxon>
        <taxon>Microbacteriaceae</taxon>
        <taxon>Microbacterium</taxon>
    </lineage>
</organism>
<dbReference type="NCBIfam" id="TIGR04088">
    <property type="entry name" value="cognate_SipW"/>
    <property type="match status" value="1"/>
</dbReference>
<evidence type="ECO:0000313" key="1">
    <source>
        <dbReference type="EMBL" id="MDQ0649251.1"/>
    </source>
</evidence>
<sequence length="209" mass="20985">MHTRRQSRDAKRLRSRRIRALLAGGLVLGVGAAATLAAWNDSEFGSGTFTASRFGIVGSVNGGAFAEHNTAAAPASLAFQLPATAAAMTPGDTVYVLFSVKTIASSTTGTLQLVADPLNNAGLGQYLTYGVRTVASTTTCDSTTFTGGDATGLPANAALTVGSSAPRALAANGGTALNYCFAVTLPTGANTAAQGTSLTAKWSFVATSS</sequence>
<dbReference type="RefSeq" id="WP_292909394.1">
    <property type="nucleotide sequence ID" value="NZ_JAUSXV010000001.1"/>
</dbReference>
<dbReference type="Proteomes" id="UP001244427">
    <property type="component" value="Unassembled WGS sequence"/>
</dbReference>
<comment type="caution">
    <text evidence="1">The sequence shown here is derived from an EMBL/GenBank/DDBJ whole genome shotgun (WGS) entry which is preliminary data.</text>
</comment>
<protein>
    <submittedName>
        <fullName evidence="1">Ribosomally synthesized peptide with SipW-like signal peptide</fullName>
    </submittedName>
</protein>
<keyword evidence="2" id="KW-1185">Reference proteome</keyword>
<name>A0AAW8F0X2_9MICO</name>
<gene>
    <name evidence="1" type="ORF">QFZ53_003447</name>
</gene>
<dbReference type="EMBL" id="JAUSXV010000001">
    <property type="protein sequence ID" value="MDQ0649251.1"/>
    <property type="molecule type" value="Genomic_DNA"/>
</dbReference>
<reference evidence="1 2" key="1">
    <citation type="submission" date="2023-07" db="EMBL/GenBank/DDBJ databases">
        <title>Comparative genomics of wheat-associated soil bacteria to identify genetic determinants of phenazine resistance.</title>
        <authorList>
            <person name="Mouncey N."/>
        </authorList>
    </citation>
    <scope>NUCLEOTIDE SEQUENCE [LARGE SCALE GENOMIC DNA]</scope>
    <source>
        <strain evidence="1 2">W4I9-1</strain>
    </source>
</reference>